<reference evidence="3" key="1">
    <citation type="journal article" date="2019" name="Int. J. Syst. Evol. Microbiol.">
        <title>The Global Catalogue of Microorganisms (GCM) 10K type strain sequencing project: providing services to taxonomists for standard genome sequencing and annotation.</title>
        <authorList>
            <consortium name="The Broad Institute Genomics Platform"/>
            <consortium name="The Broad Institute Genome Sequencing Center for Infectious Disease"/>
            <person name="Wu L."/>
            <person name="Ma J."/>
        </authorList>
    </citation>
    <scope>NUCLEOTIDE SEQUENCE [LARGE SCALE GENOMIC DNA]</scope>
    <source>
        <strain evidence="3">KACC 11588</strain>
    </source>
</reference>
<dbReference type="Proteomes" id="UP001596056">
    <property type="component" value="Unassembled WGS sequence"/>
</dbReference>
<gene>
    <name evidence="2" type="ORF">ACFPOC_13490</name>
</gene>
<evidence type="ECO:0000313" key="2">
    <source>
        <dbReference type="EMBL" id="MFC5567421.1"/>
    </source>
</evidence>
<keyword evidence="3" id="KW-1185">Reference proteome</keyword>
<accession>A0ABW0SEQ5</accession>
<evidence type="ECO:0000313" key="3">
    <source>
        <dbReference type="Proteomes" id="UP001596056"/>
    </source>
</evidence>
<dbReference type="RefSeq" id="WP_209841995.1">
    <property type="nucleotide sequence ID" value="NZ_JAGGJP010000013.1"/>
</dbReference>
<feature type="region of interest" description="Disordered" evidence="1">
    <location>
        <begin position="1"/>
        <end position="68"/>
    </location>
</feature>
<organism evidence="2 3">
    <name type="scientific">Rubellimicrobium aerolatum</name>
    <dbReference type="NCBI Taxonomy" id="490979"/>
    <lineage>
        <taxon>Bacteria</taxon>
        <taxon>Pseudomonadati</taxon>
        <taxon>Pseudomonadota</taxon>
        <taxon>Alphaproteobacteria</taxon>
        <taxon>Rhodobacterales</taxon>
        <taxon>Roseobacteraceae</taxon>
        <taxon>Rubellimicrobium</taxon>
    </lineage>
</organism>
<protein>
    <recommendedName>
        <fullName evidence="4">Stability/partitioning determinant</fullName>
    </recommendedName>
</protein>
<dbReference type="EMBL" id="JBHSNA010000014">
    <property type="protein sequence ID" value="MFC5567421.1"/>
    <property type="molecule type" value="Genomic_DNA"/>
</dbReference>
<proteinExistence type="predicted"/>
<evidence type="ECO:0008006" key="4">
    <source>
        <dbReference type="Google" id="ProtNLM"/>
    </source>
</evidence>
<evidence type="ECO:0000256" key="1">
    <source>
        <dbReference type="SAM" id="MobiDB-lite"/>
    </source>
</evidence>
<comment type="caution">
    <text evidence="2">The sequence shown here is derived from an EMBL/GenBank/DDBJ whole genome shotgun (WGS) entry which is preliminary data.</text>
</comment>
<feature type="compositionally biased region" description="Basic and acidic residues" evidence="1">
    <location>
        <begin position="16"/>
        <end position="34"/>
    </location>
</feature>
<sequence length="115" mass="13200">MSNERASIFDDDLDLSEFKPKPPARAEEVREVARKAGFSSREPSPPDPMPEPEPEPEPVRREQRRYRTGRNVQLNLKVRQEDMDAFYQLADQEGIVLGEAFARAVAVWKRSLSES</sequence>
<name>A0ABW0SEQ5_9RHOB</name>